<evidence type="ECO:0000313" key="2">
    <source>
        <dbReference type="EMBL" id="CAG4946933.1"/>
    </source>
</evidence>
<feature type="region of interest" description="Disordered" evidence="1">
    <location>
        <begin position="272"/>
        <end position="309"/>
    </location>
</feature>
<accession>A0A8S3W9T2</accession>
<feature type="region of interest" description="Disordered" evidence="1">
    <location>
        <begin position="71"/>
        <end position="93"/>
    </location>
</feature>
<feature type="compositionally biased region" description="Basic and acidic residues" evidence="1">
    <location>
        <begin position="71"/>
        <end position="81"/>
    </location>
</feature>
<keyword evidence="3" id="KW-1185">Reference proteome</keyword>
<dbReference type="OrthoDB" id="6930811at2759"/>
<sequence>MSSYLFMRKRINRSTLRKMDKKSDIESNISIDSLEENFNQKTSIKDEEENIETILVPFYERDILIKIPKAQKRDQIPEDRRTSKRNVQKAQPIKSYLVNKEKHNSRRNSYLELFRKKNISKEGHNVAIEQEIRSLSPEFGDTERESIDGDVSNPSKEFLDTESYNEMYYEQIMQQELHQYFDHSLNDERFKLDFQNKFTTEKDNLRSVSENSLPKRSMRRTSVEPIHNIKLGGLGPDLEKIKPRLERARSLQRYSEKVRMENRLKIYKKTVEKEKHEKKVSSKQNGVKETPKVHTEANGSSYLIKKSPKDKCSSKLLRQNYCSKSAGVHGEKNMKINKSKFKSNKEECITNNLQDIAESKESRPKSTVLNQKERSKVESVLRNKSNAKSCKGVNTDDQSTDRTSPLQISFMVNFGGMNPSNTLKTLEEKHRMYQEKVKKFTKQKENLF</sequence>
<organism evidence="2 3">
    <name type="scientific">Parnassius apollo</name>
    <name type="common">Apollo butterfly</name>
    <name type="synonym">Papilio apollo</name>
    <dbReference type="NCBI Taxonomy" id="110799"/>
    <lineage>
        <taxon>Eukaryota</taxon>
        <taxon>Metazoa</taxon>
        <taxon>Ecdysozoa</taxon>
        <taxon>Arthropoda</taxon>
        <taxon>Hexapoda</taxon>
        <taxon>Insecta</taxon>
        <taxon>Pterygota</taxon>
        <taxon>Neoptera</taxon>
        <taxon>Endopterygota</taxon>
        <taxon>Lepidoptera</taxon>
        <taxon>Glossata</taxon>
        <taxon>Ditrysia</taxon>
        <taxon>Papilionoidea</taxon>
        <taxon>Papilionidae</taxon>
        <taxon>Parnassiinae</taxon>
        <taxon>Parnassini</taxon>
        <taxon>Parnassius</taxon>
        <taxon>Parnassius</taxon>
    </lineage>
</organism>
<evidence type="ECO:0000256" key="1">
    <source>
        <dbReference type="SAM" id="MobiDB-lite"/>
    </source>
</evidence>
<feature type="region of interest" description="Disordered" evidence="1">
    <location>
        <begin position="358"/>
        <end position="402"/>
    </location>
</feature>
<proteinExistence type="predicted"/>
<dbReference type="Proteomes" id="UP000691718">
    <property type="component" value="Unassembled WGS sequence"/>
</dbReference>
<name>A0A8S3W9T2_PARAO</name>
<evidence type="ECO:0000313" key="3">
    <source>
        <dbReference type="Proteomes" id="UP000691718"/>
    </source>
</evidence>
<dbReference type="AlphaFoldDB" id="A0A8S3W9T2"/>
<protein>
    <submittedName>
        <fullName evidence="2">(apollo) hypothetical protein</fullName>
    </submittedName>
</protein>
<comment type="caution">
    <text evidence="2">The sequence shown here is derived from an EMBL/GenBank/DDBJ whole genome shotgun (WGS) entry which is preliminary data.</text>
</comment>
<reference evidence="2" key="1">
    <citation type="submission" date="2021-04" db="EMBL/GenBank/DDBJ databases">
        <authorList>
            <person name="Tunstrom K."/>
        </authorList>
    </citation>
    <scope>NUCLEOTIDE SEQUENCE</scope>
</reference>
<feature type="compositionally biased region" description="Basic and acidic residues" evidence="1">
    <location>
        <begin position="371"/>
        <end position="381"/>
    </location>
</feature>
<gene>
    <name evidence="2" type="ORF">PAPOLLO_LOCUS3486</name>
</gene>
<dbReference type="EMBL" id="CAJQZP010000212">
    <property type="protein sequence ID" value="CAG4946933.1"/>
    <property type="molecule type" value="Genomic_DNA"/>
</dbReference>